<evidence type="ECO:0000256" key="5">
    <source>
        <dbReference type="RuleBase" id="RU000660"/>
    </source>
</evidence>
<dbReference type="InterPro" id="IPR036373">
    <property type="entry name" value="Ribosomal_bL17_sf"/>
</dbReference>
<sequence length="145" mass="16727">MRHHKNGRKFGRTSSHRKAMFKNMSASLINHEIIKTTLPKAKELRTIVEPLVTLAKREHSLRNSLDTNSAEFKAQSVALRRQAFDFLRNKAAVTKLFEEFGTRYAERSGGYTRILKCGYRFGDKAPMAYIELVDRPEVDEIPNEE</sequence>
<dbReference type="AlphaFoldDB" id="A0A1J0KVY1"/>
<dbReference type="STRING" id="1542390.KX01_149"/>
<dbReference type="HAMAP" id="MF_01368">
    <property type="entry name" value="Ribosomal_bL17"/>
    <property type="match status" value="1"/>
</dbReference>
<gene>
    <name evidence="4 6" type="primary">rplQ</name>
    <name evidence="6" type="ORF">KX01_149</name>
</gene>
<keyword evidence="2 4" id="KW-0689">Ribosomal protein</keyword>
<keyword evidence="7" id="KW-1185">Reference proteome</keyword>
<keyword evidence="3 4" id="KW-0687">Ribonucleoprotein</keyword>
<evidence type="ECO:0000256" key="2">
    <source>
        <dbReference type="ARBA" id="ARBA00022980"/>
    </source>
</evidence>
<comment type="similarity">
    <text evidence="1 4 5">Belongs to the bacterial ribosomal protein bL17 family.</text>
</comment>
<name>A0A1J0KVY1_9GAMM</name>
<dbReference type="RefSeq" id="WP_071663178.1">
    <property type="nucleotide sequence ID" value="NZ_CP009654.1"/>
</dbReference>
<dbReference type="Gene3D" id="3.90.1030.10">
    <property type="entry name" value="Ribosomal protein L17"/>
    <property type="match status" value="1"/>
</dbReference>
<evidence type="ECO:0000256" key="3">
    <source>
        <dbReference type="ARBA" id="ARBA00023274"/>
    </source>
</evidence>
<dbReference type="NCBIfam" id="TIGR00059">
    <property type="entry name" value="L17"/>
    <property type="match status" value="1"/>
</dbReference>
<evidence type="ECO:0000256" key="1">
    <source>
        <dbReference type="ARBA" id="ARBA00008777"/>
    </source>
</evidence>
<proteinExistence type="inferred from homology"/>
<evidence type="ECO:0000313" key="6">
    <source>
        <dbReference type="EMBL" id="APC97758.1"/>
    </source>
</evidence>
<dbReference type="InterPro" id="IPR000456">
    <property type="entry name" value="Ribosomal_bL17"/>
</dbReference>
<dbReference type="SUPFAM" id="SSF64263">
    <property type="entry name" value="Prokaryotic ribosomal protein L17"/>
    <property type="match status" value="1"/>
</dbReference>
<dbReference type="PROSITE" id="PS01167">
    <property type="entry name" value="RIBOSOMAL_L17"/>
    <property type="match status" value="1"/>
</dbReference>
<dbReference type="Pfam" id="PF01196">
    <property type="entry name" value="Ribosomal_L17"/>
    <property type="match status" value="1"/>
</dbReference>
<comment type="subunit">
    <text evidence="4">Part of the 50S ribosomal subunit. Contacts protein L32.</text>
</comment>
<evidence type="ECO:0000256" key="4">
    <source>
        <dbReference type="HAMAP-Rule" id="MF_01368"/>
    </source>
</evidence>
<accession>A0A1J0KVY1</accession>
<organism evidence="6 7">
    <name type="scientific">Francisella frigiditurris</name>
    <dbReference type="NCBI Taxonomy" id="1542390"/>
    <lineage>
        <taxon>Bacteria</taxon>
        <taxon>Pseudomonadati</taxon>
        <taxon>Pseudomonadota</taxon>
        <taxon>Gammaproteobacteria</taxon>
        <taxon>Thiotrichales</taxon>
        <taxon>Francisellaceae</taxon>
        <taxon>Francisella</taxon>
    </lineage>
</organism>
<dbReference type="GO" id="GO:0022625">
    <property type="term" value="C:cytosolic large ribosomal subunit"/>
    <property type="evidence" value="ECO:0007669"/>
    <property type="project" value="TreeGrafter"/>
</dbReference>
<dbReference type="PANTHER" id="PTHR14413">
    <property type="entry name" value="RIBOSOMAL PROTEIN L17"/>
    <property type="match status" value="1"/>
</dbReference>
<dbReference type="PANTHER" id="PTHR14413:SF16">
    <property type="entry name" value="LARGE RIBOSOMAL SUBUNIT PROTEIN BL17M"/>
    <property type="match status" value="1"/>
</dbReference>
<reference evidence="7" key="1">
    <citation type="submission" date="2014-10" db="EMBL/GenBank/DDBJ databases">
        <authorList>
            <person name="Kuske C.R."/>
            <person name="Challacombe J.F."/>
            <person name="Daligault H.E."/>
            <person name="Davenport K.W."/>
            <person name="Johnson S.L."/>
            <person name="Siddaramappa S."/>
            <person name="Petersen J.M."/>
        </authorList>
    </citation>
    <scope>NUCLEOTIDE SEQUENCE [LARGE SCALE GENOMIC DNA]</scope>
    <source>
        <strain evidence="7">CA97-1460</strain>
    </source>
</reference>
<dbReference type="KEGG" id="frc:KX01_149"/>
<dbReference type="InterPro" id="IPR047859">
    <property type="entry name" value="Ribosomal_bL17_CS"/>
</dbReference>
<protein>
    <recommendedName>
        <fullName evidence="4">Large ribosomal subunit protein bL17</fullName>
    </recommendedName>
</protein>
<dbReference type="GO" id="GO:0006412">
    <property type="term" value="P:translation"/>
    <property type="evidence" value="ECO:0007669"/>
    <property type="project" value="UniProtKB-UniRule"/>
</dbReference>
<dbReference type="EMBL" id="CP009654">
    <property type="protein sequence ID" value="APC97758.1"/>
    <property type="molecule type" value="Genomic_DNA"/>
</dbReference>
<dbReference type="GO" id="GO:0003735">
    <property type="term" value="F:structural constituent of ribosome"/>
    <property type="evidence" value="ECO:0007669"/>
    <property type="project" value="InterPro"/>
</dbReference>
<dbReference type="Proteomes" id="UP000182521">
    <property type="component" value="Chromosome"/>
</dbReference>
<evidence type="ECO:0000313" key="7">
    <source>
        <dbReference type="Proteomes" id="UP000182521"/>
    </source>
</evidence>
<dbReference type="OrthoDB" id="9809073at2"/>